<dbReference type="PATRIC" id="fig|1008153.3.peg.4148"/>
<dbReference type="EMBL" id="LTAZ01000017">
    <property type="protein sequence ID" value="KYH23803.1"/>
    <property type="molecule type" value="Genomic_DNA"/>
</dbReference>
<evidence type="ECO:0000313" key="1">
    <source>
        <dbReference type="EMBL" id="KYH23803.1"/>
    </source>
</evidence>
<gene>
    <name evidence="1" type="ORF">HAPAU_38820</name>
</gene>
<proteinExistence type="predicted"/>
<protein>
    <submittedName>
        <fullName evidence="1">Uncharacterized protein</fullName>
    </submittedName>
</protein>
<accession>A0A151A859</accession>
<organism evidence="1 2">
    <name type="scientific">Halalkalicoccus paucihalophilus</name>
    <dbReference type="NCBI Taxonomy" id="1008153"/>
    <lineage>
        <taxon>Archaea</taxon>
        <taxon>Methanobacteriati</taxon>
        <taxon>Methanobacteriota</taxon>
        <taxon>Stenosarchaea group</taxon>
        <taxon>Halobacteria</taxon>
        <taxon>Halobacteriales</taxon>
        <taxon>Halococcaceae</taxon>
        <taxon>Halalkalicoccus</taxon>
    </lineage>
</organism>
<comment type="caution">
    <text evidence="1">The sequence shown here is derived from an EMBL/GenBank/DDBJ whole genome shotgun (WGS) entry which is preliminary data.</text>
</comment>
<keyword evidence="2" id="KW-1185">Reference proteome</keyword>
<reference evidence="1 2" key="1">
    <citation type="submission" date="2016-02" db="EMBL/GenBank/DDBJ databases">
        <title>Genome sequence of Halalkalicoccus paucihalophilus DSM 24557.</title>
        <authorList>
            <person name="Poehlein A."/>
            <person name="Daniel R."/>
        </authorList>
    </citation>
    <scope>NUCLEOTIDE SEQUENCE [LARGE SCALE GENOMIC DNA]</scope>
    <source>
        <strain evidence="1 2">DSM 24557</strain>
    </source>
</reference>
<evidence type="ECO:0000313" key="2">
    <source>
        <dbReference type="Proteomes" id="UP000075321"/>
    </source>
</evidence>
<dbReference type="Proteomes" id="UP000075321">
    <property type="component" value="Unassembled WGS sequence"/>
</dbReference>
<dbReference type="AlphaFoldDB" id="A0A151A859"/>
<name>A0A151A859_9EURY</name>
<sequence length="136" mass="15473">MSATAYSLLCASTISFYTMSLDQSADTSLTEQLQTLRVATLRRYGLLERYLTALRQTLEQSTRNYASAKQLYSTWDDPPFSPQTLGQLLRTIADLGILRVHMHRSNRNRYDLTAYDQTRVDQLAVIVTDERESATG</sequence>